<keyword evidence="2" id="KW-1185">Reference proteome</keyword>
<dbReference type="AlphaFoldDB" id="A0AAD3S768"/>
<comment type="caution">
    <text evidence="1">The sequence shown here is derived from an EMBL/GenBank/DDBJ whole genome shotgun (WGS) entry which is preliminary data.</text>
</comment>
<evidence type="ECO:0000313" key="1">
    <source>
        <dbReference type="EMBL" id="GMH05763.1"/>
    </source>
</evidence>
<evidence type="ECO:0000313" key="2">
    <source>
        <dbReference type="Proteomes" id="UP001279734"/>
    </source>
</evidence>
<organism evidence="1 2">
    <name type="scientific">Nepenthes gracilis</name>
    <name type="common">Slender pitcher plant</name>
    <dbReference type="NCBI Taxonomy" id="150966"/>
    <lineage>
        <taxon>Eukaryota</taxon>
        <taxon>Viridiplantae</taxon>
        <taxon>Streptophyta</taxon>
        <taxon>Embryophyta</taxon>
        <taxon>Tracheophyta</taxon>
        <taxon>Spermatophyta</taxon>
        <taxon>Magnoliopsida</taxon>
        <taxon>eudicotyledons</taxon>
        <taxon>Gunneridae</taxon>
        <taxon>Pentapetalae</taxon>
        <taxon>Caryophyllales</taxon>
        <taxon>Nepenthaceae</taxon>
        <taxon>Nepenthes</taxon>
    </lineage>
</organism>
<accession>A0AAD3S768</accession>
<proteinExistence type="predicted"/>
<protein>
    <submittedName>
        <fullName evidence="1">Uncharacterized protein</fullName>
    </submittedName>
</protein>
<reference evidence="1" key="1">
    <citation type="submission" date="2023-05" db="EMBL/GenBank/DDBJ databases">
        <title>Nepenthes gracilis genome sequencing.</title>
        <authorList>
            <person name="Fukushima K."/>
        </authorList>
    </citation>
    <scope>NUCLEOTIDE SEQUENCE</scope>
    <source>
        <strain evidence="1">SING2019-196</strain>
    </source>
</reference>
<dbReference type="EMBL" id="BSYO01000006">
    <property type="protein sequence ID" value="GMH05763.1"/>
    <property type="molecule type" value="Genomic_DNA"/>
</dbReference>
<name>A0AAD3S768_NEPGR</name>
<gene>
    <name evidence="1" type="ORF">Nepgr_007603</name>
</gene>
<sequence length="89" mass="10090">MGRDFEYRSLCLSNNLPIPHGFSTVLSNASLVPRGRNSPYQFSQFFLQLFSFFLCDNGPRCLGLNHIKFDKGSGQAGYFFCRNLIISLT</sequence>
<dbReference type="Proteomes" id="UP001279734">
    <property type="component" value="Unassembled WGS sequence"/>
</dbReference>